<protein>
    <recommendedName>
        <fullName evidence="4">Retrovirus-related Pol polyprotein from transposon TNT 1-94</fullName>
    </recommendedName>
</protein>
<organism evidence="2 3">
    <name type="scientific">Xanthoceras sorbifolium</name>
    <dbReference type="NCBI Taxonomy" id="99658"/>
    <lineage>
        <taxon>Eukaryota</taxon>
        <taxon>Viridiplantae</taxon>
        <taxon>Streptophyta</taxon>
        <taxon>Embryophyta</taxon>
        <taxon>Tracheophyta</taxon>
        <taxon>Spermatophyta</taxon>
        <taxon>Magnoliopsida</taxon>
        <taxon>eudicotyledons</taxon>
        <taxon>Gunneridae</taxon>
        <taxon>Pentapetalae</taxon>
        <taxon>rosids</taxon>
        <taxon>malvids</taxon>
        <taxon>Sapindales</taxon>
        <taxon>Sapindaceae</taxon>
        <taxon>Xanthoceroideae</taxon>
        <taxon>Xanthoceras</taxon>
    </lineage>
</organism>
<comment type="caution">
    <text evidence="2">The sequence shown here is derived from an EMBL/GenBank/DDBJ whole genome shotgun (WGS) entry which is preliminary data.</text>
</comment>
<evidence type="ECO:0000256" key="1">
    <source>
        <dbReference type="SAM" id="MobiDB-lite"/>
    </source>
</evidence>
<reference evidence="2 3" key="1">
    <citation type="submission" date="2021-02" db="EMBL/GenBank/DDBJ databases">
        <title>Plant Genome Project.</title>
        <authorList>
            <person name="Zhang R.-G."/>
        </authorList>
    </citation>
    <scope>NUCLEOTIDE SEQUENCE [LARGE SCALE GENOMIC DNA]</scope>
    <source>
        <tissue evidence="2">Leaves</tissue>
    </source>
</reference>
<evidence type="ECO:0000313" key="2">
    <source>
        <dbReference type="EMBL" id="KAH7571406.1"/>
    </source>
</evidence>
<dbReference type="Proteomes" id="UP000827721">
    <property type="component" value="Unassembled WGS sequence"/>
</dbReference>
<dbReference type="EMBL" id="JAFEMO010000004">
    <property type="protein sequence ID" value="KAH7571406.1"/>
    <property type="molecule type" value="Genomic_DNA"/>
</dbReference>
<keyword evidence="3" id="KW-1185">Reference proteome</keyword>
<sequence>MQRILDQLSRMDINFDDEIFALMTLASLLESWETLKISITNTALNDVVNMKLVKSGILNEEMRRRSQTSSSPSQPYVLVTDFRGRSQFREQRYRGKSRGKSNKYANIECHHCKKKNQTIEDIDKDVPSTNGDSTDLELAPSTPVPRQVGDEDQVDEPDKDDAPIEVGSKDEEHDMSDDPNAANDPNVLVYKCETDKLLLI</sequence>
<gene>
    <name evidence="2" type="ORF">JRO89_XS04G0045000</name>
</gene>
<evidence type="ECO:0000313" key="3">
    <source>
        <dbReference type="Proteomes" id="UP000827721"/>
    </source>
</evidence>
<feature type="region of interest" description="Disordered" evidence="1">
    <location>
        <begin position="120"/>
        <end position="187"/>
    </location>
</feature>
<feature type="compositionally biased region" description="Acidic residues" evidence="1">
    <location>
        <begin position="150"/>
        <end position="159"/>
    </location>
</feature>
<proteinExistence type="predicted"/>
<accession>A0ABQ8I4B7</accession>
<name>A0ABQ8I4B7_9ROSI</name>
<evidence type="ECO:0008006" key="4">
    <source>
        <dbReference type="Google" id="ProtNLM"/>
    </source>
</evidence>